<proteinExistence type="predicted"/>
<dbReference type="AlphaFoldDB" id="A0AAU9JG40"/>
<dbReference type="EMBL" id="CAJZBQ010000039">
    <property type="protein sequence ID" value="CAG9325869.1"/>
    <property type="molecule type" value="Genomic_DNA"/>
</dbReference>
<evidence type="ECO:0000313" key="2">
    <source>
        <dbReference type="Proteomes" id="UP001162131"/>
    </source>
</evidence>
<reference evidence="1" key="1">
    <citation type="submission" date="2021-09" db="EMBL/GenBank/DDBJ databases">
        <authorList>
            <consortium name="AG Swart"/>
            <person name="Singh M."/>
            <person name="Singh A."/>
            <person name="Seah K."/>
            <person name="Emmerich C."/>
        </authorList>
    </citation>
    <scope>NUCLEOTIDE SEQUENCE</scope>
    <source>
        <strain evidence="1">ATCC30299</strain>
    </source>
</reference>
<name>A0AAU9JG40_9CILI</name>
<dbReference type="Proteomes" id="UP001162131">
    <property type="component" value="Unassembled WGS sequence"/>
</dbReference>
<sequence>MVKFIKIMGSSTSVSAQSGVHEKQKYDLKLPYENDFIIQIQLPNKGNCYEYKYPAFKDKISFTTLMNLLCFETEFDEELDSNFISRYNKSKDRFEYFVQKLMGIEIENETSPYKGQMWVVYINNSQWDWDEVCEKDLNISVKDKIIWKYQKSLKNN</sequence>
<organism evidence="1 2">
    <name type="scientific">Blepharisma stoltei</name>
    <dbReference type="NCBI Taxonomy" id="1481888"/>
    <lineage>
        <taxon>Eukaryota</taxon>
        <taxon>Sar</taxon>
        <taxon>Alveolata</taxon>
        <taxon>Ciliophora</taxon>
        <taxon>Postciliodesmatophora</taxon>
        <taxon>Heterotrichea</taxon>
        <taxon>Heterotrichida</taxon>
        <taxon>Blepharismidae</taxon>
        <taxon>Blepharisma</taxon>
    </lineage>
</organism>
<accession>A0AAU9JG40</accession>
<protein>
    <submittedName>
        <fullName evidence="1">Uncharacterized protein</fullName>
    </submittedName>
</protein>
<gene>
    <name evidence="1" type="ORF">BSTOLATCC_MIC39652</name>
</gene>
<evidence type="ECO:0000313" key="1">
    <source>
        <dbReference type="EMBL" id="CAG9325869.1"/>
    </source>
</evidence>
<comment type="caution">
    <text evidence="1">The sequence shown here is derived from an EMBL/GenBank/DDBJ whole genome shotgun (WGS) entry which is preliminary data.</text>
</comment>
<keyword evidence="2" id="KW-1185">Reference proteome</keyword>